<dbReference type="EC" id="2.4.-.-" evidence="4"/>
<dbReference type="PANTHER" id="PTHR12526">
    <property type="entry name" value="GLYCOSYLTRANSFERASE"/>
    <property type="match status" value="1"/>
</dbReference>
<dbReference type="RefSeq" id="WP_220164809.1">
    <property type="nucleotide sequence ID" value="NZ_CP080507.1"/>
</dbReference>
<sequence>MPRLLLLLPQLPHDPASGAARSLRTACEFLADAGWSVRALATTATEAAGGDGRTLLAQQGIVSEEHAPNRAIYRHDRPVLTFTDRHGIHTALLDTGRLAVSAWPERHGSQFNRLYARELADFRPDIVFAFGGQPGDVERYRRASAAGVKVVFGLRNHGYYEARWLAELDAVLTCSEFVSARYRERLGLESVALPPPLAARDVIAAEREPIFFVAVNPSVEKGAFFLARLAEEVALRRPDLPMLFIESRGSAGALVRAGLAGGFDLRRHESLMFTPATATPAEIFRGARVLLAPSVWEEPFGRVAAEALVNSVPPIVSDRGGLPEAANGGGFVVPLPADLTLETRTPVGPAAVAPWVEFIEKLADDDAFYAAASSRARAAGESYRPQNLAPRYVEFFERVLASPA</sequence>
<proteinExistence type="predicted"/>
<dbReference type="InterPro" id="IPR001296">
    <property type="entry name" value="Glyco_trans_1"/>
</dbReference>
<organism evidence="4 5">
    <name type="scientific">Horticoccus luteus</name>
    <dbReference type="NCBI Taxonomy" id="2862869"/>
    <lineage>
        <taxon>Bacteria</taxon>
        <taxon>Pseudomonadati</taxon>
        <taxon>Verrucomicrobiota</taxon>
        <taxon>Opitutia</taxon>
        <taxon>Opitutales</taxon>
        <taxon>Opitutaceae</taxon>
        <taxon>Horticoccus</taxon>
    </lineage>
</organism>
<feature type="domain" description="Glycosyl transferase family 1" evidence="3">
    <location>
        <begin position="273"/>
        <end position="329"/>
    </location>
</feature>
<evidence type="ECO:0000313" key="5">
    <source>
        <dbReference type="Proteomes" id="UP000825051"/>
    </source>
</evidence>
<name>A0A8F9TVZ5_9BACT</name>
<accession>A0A8F9TVZ5</accession>
<protein>
    <submittedName>
        <fullName evidence="4">Glycosyltransferase</fullName>
        <ecNumber evidence="4">2.4.-.-</ecNumber>
    </submittedName>
</protein>
<dbReference type="KEGG" id="ole:K0B96_05650"/>
<keyword evidence="5" id="KW-1185">Reference proteome</keyword>
<dbReference type="SUPFAM" id="SSF53756">
    <property type="entry name" value="UDP-Glycosyltransferase/glycogen phosphorylase"/>
    <property type="match status" value="1"/>
</dbReference>
<dbReference type="GO" id="GO:0016757">
    <property type="term" value="F:glycosyltransferase activity"/>
    <property type="evidence" value="ECO:0007669"/>
    <property type="project" value="UniProtKB-KW"/>
</dbReference>
<evidence type="ECO:0000256" key="1">
    <source>
        <dbReference type="ARBA" id="ARBA00022676"/>
    </source>
</evidence>
<dbReference type="EMBL" id="CP080507">
    <property type="protein sequence ID" value="QYM80100.1"/>
    <property type="molecule type" value="Genomic_DNA"/>
</dbReference>
<evidence type="ECO:0000259" key="3">
    <source>
        <dbReference type="Pfam" id="PF00534"/>
    </source>
</evidence>
<evidence type="ECO:0000256" key="2">
    <source>
        <dbReference type="ARBA" id="ARBA00022679"/>
    </source>
</evidence>
<evidence type="ECO:0000313" key="4">
    <source>
        <dbReference type="EMBL" id="QYM80100.1"/>
    </source>
</evidence>
<keyword evidence="2 4" id="KW-0808">Transferase</keyword>
<reference evidence="4" key="1">
    <citation type="submission" date="2021-08" db="EMBL/GenBank/DDBJ databases">
        <title>Genome of a novel bacterium of the phylum Verrucomicrobia, Oleiharenicola sp. KSB-15.</title>
        <authorList>
            <person name="Chung J.-H."/>
            <person name="Ahn J.-H."/>
            <person name="Yoon Y."/>
            <person name="Kim D.-Y."/>
            <person name="An S.-H."/>
            <person name="Park I."/>
            <person name="Yeon J."/>
        </authorList>
    </citation>
    <scope>NUCLEOTIDE SEQUENCE</scope>
    <source>
        <strain evidence="4">KSB-15</strain>
    </source>
</reference>
<dbReference type="AlphaFoldDB" id="A0A8F9TVZ5"/>
<keyword evidence="1 4" id="KW-0328">Glycosyltransferase</keyword>
<dbReference type="PANTHER" id="PTHR12526:SF510">
    <property type="entry name" value="D-INOSITOL 3-PHOSPHATE GLYCOSYLTRANSFERASE"/>
    <property type="match status" value="1"/>
</dbReference>
<dbReference type="Gene3D" id="3.40.50.2000">
    <property type="entry name" value="Glycogen Phosphorylase B"/>
    <property type="match status" value="2"/>
</dbReference>
<dbReference type="Pfam" id="PF00534">
    <property type="entry name" value="Glycos_transf_1"/>
    <property type="match status" value="1"/>
</dbReference>
<gene>
    <name evidence="4" type="ORF">K0B96_05650</name>
</gene>
<dbReference type="Proteomes" id="UP000825051">
    <property type="component" value="Chromosome"/>
</dbReference>